<keyword evidence="2" id="KW-1185">Reference proteome</keyword>
<gene>
    <name evidence="1" type="ORF">GCM10022288_25060</name>
</gene>
<protein>
    <recommendedName>
        <fullName evidence="3">Transposase</fullName>
    </recommendedName>
</protein>
<comment type="caution">
    <text evidence="1">The sequence shown here is derived from an EMBL/GenBank/DDBJ whole genome shotgun (WGS) entry which is preliminary data.</text>
</comment>
<organism evidence="1 2">
    <name type="scientific">Gryllotalpicola kribbensis</name>
    <dbReference type="NCBI Taxonomy" id="993084"/>
    <lineage>
        <taxon>Bacteria</taxon>
        <taxon>Bacillati</taxon>
        <taxon>Actinomycetota</taxon>
        <taxon>Actinomycetes</taxon>
        <taxon>Micrococcales</taxon>
        <taxon>Microbacteriaceae</taxon>
        <taxon>Gryllotalpicola</taxon>
    </lineage>
</organism>
<evidence type="ECO:0008006" key="3">
    <source>
        <dbReference type="Google" id="ProtNLM"/>
    </source>
</evidence>
<proteinExistence type="predicted"/>
<evidence type="ECO:0000313" key="1">
    <source>
        <dbReference type="EMBL" id="GAA4192596.1"/>
    </source>
</evidence>
<evidence type="ECO:0000313" key="2">
    <source>
        <dbReference type="Proteomes" id="UP001500213"/>
    </source>
</evidence>
<dbReference type="Proteomes" id="UP001500213">
    <property type="component" value="Unassembled WGS sequence"/>
</dbReference>
<dbReference type="EMBL" id="BAABBX010000016">
    <property type="protein sequence ID" value="GAA4192596.1"/>
    <property type="molecule type" value="Genomic_DNA"/>
</dbReference>
<name>A0ABP8AWX6_9MICO</name>
<reference evidence="2" key="1">
    <citation type="journal article" date="2019" name="Int. J. Syst. Evol. Microbiol.">
        <title>The Global Catalogue of Microorganisms (GCM) 10K type strain sequencing project: providing services to taxonomists for standard genome sequencing and annotation.</title>
        <authorList>
            <consortium name="The Broad Institute Genomics Platform"/>
            <consortium name="The Broad Institute Genome Sequencing Center for Infectious Disease"/>
            <person name="Wu L."/>
            <person name="Ma J."/>
        </authorList>
    </citation>
    <scope>NUCLEOTIDE SEQUENCE [LARGE SCALE GENOMIC DNA]</scope>
    <source>
        <strain evidence="2">JCM 17593</strain>
    </source>
</reference>
<accession>A0ABP8AWX6</accession>
<sequence>MLRAIVHRYRDREGELRRAVGLKLQYCGDLATHPEPLDQLNRVLTGVEAHETSRRLRRLFCKHKERAEAGSCTIRSLSCYCLGT</sequence>